<gene>
    <name evidence="1" type="ORF">POVCU1_058550</name>
</gene>
<dbReference type="Pfam" id="PF05795">
    <property type="entry name" value="Plasmodium_Vir"/>
    <property type="match status" value="1"/>
</dbReference>
<evidence type="ECO:0000313" key="2">
    <source>
        <dbReference type="Proteomes" id="UP000078546"/>
    </source>
</evidence>
<dbReference type="InterPro" id="IPR008780">
    <property type="entry name" value="Plasmodium_Vir"/>
</dbReference>
<dbReference type="Proteomes" id="UP000078546">
    <property type="component" value="Unassembled WGS sequence"/>
</dbReference>
<sequence length="317" mass="37366">MSSAAPDVYSFFKEFKKYKLYEGEMEKKFLDKKEITTCDAFETNVEISSTEKANDICKKFKIFYKFIIYINENSQSKFNSLYNNDFAYLNYWLNGKLRNTKISHNINVESFYESMSTREWEFTGNNLFEKKLFHIKEDDFKNMELLISLENSYSEIFKDIFSREYEEKISCLGYYTKYINTYEDGIRRCSNNTNFCNALNIYIEKYNEVYVPEIISKKCTDKEIPKLPIYRDVSLGNKINVVGSILGPSFGTFFTFIFLYKLTPFGKWINAKILTKKEAHGNLYETDEQVLLNTSDEENINFGENAYHISYDAVGNL</sequence>
<proteinExistence type="predicted"/>
<protein>
    <submittedName>
        <fullName evidence="1">PIR Superfamily Protein</fullName>
    </submittedName>
</protein>
<evidence type="ECO:0000313" key="1">
    <source>
        <dbReference type="EMBL" id="SBT00230.1"/>
    </source>
</evidence>
<name>A0A1A8X8T2_PLAOA</name>
<dbReference type="AlphaFoldDB" id="A0A1A8X8T2"/>
<accession>A0A1A8X8T2</accession>
<dbReference type="EMBL" id="FLQV01001794">
    <property type="protein sequence ID" value="SBT00230.1"/>
    <property type="molecule type" value="Genomic_DNA"/>
</dbReference>
<organism evidence="1 2">
    <name type="scientific">Plasmodium ovale curtisi</name>
    <dbReference type="NCBI Taxonomy" id="864141"/>
    <lineage>
        <taxon>Eukaryota</taxon>
        <taxon>Sar</taxon>
        <taxon>Alveolata</taxon>
        <taxon>Apicomplexa</taxon>
        <taxon>Aconoidasida</taxon>
        <taxon>Haemosporida</taxon>
        <taxon>Plasmodiidae</taxon>
        <taxon>Plasmodium</taxon>
        <taxon>Plasmodium (Plasmodium)</taxon>
    </lineage>
</organism>
<reference evidence="2" key="1">
    <citation type="submission" date="2016-05" db="EMBL/GenBank/DDBJ databases">
        <authorList>
            <person name="Naeem Raeece"/>
        </authorList>
    </citation>
    <scope>NUCLEOTIDE SEQUENCE [LARGE SCALE GENOMIC DNA]</scope>
</reference>